<dbReference type="InterPro" id="IPR051531">
    <property type="entry name" value="N-acetyltransferase"/>
</dbReference>
<comment type="caution">
    <text evidence="2">The sequence shown here is derived from an EMBL/GenBank/DDBJ whole genome shotgun (WGS) entry which is preliminary data.</text>
</comment>
<evidence type="ECO:0000313" key="3">
    <source>
        <dbReference type="Proteomes" id="UP000681027"/>
    </source>
</evidence>
<sequence length="185" mass="21719">MHFERTFAEFPELETEKVILRKLQMSDAPRMFSYFSKDEVTKFYDLDTFTSEIQAADLIERLLNRYHERKQIRWAIVLKETGLFIGTCGFHAIEEEHWKAEIGYELHPDHWGQGTMTEVIGAVIQYGFNEMKLNRIEAFYDPQNISSGRVLEKNGFVYEGVLKKRFFEKGKFVDAAISAIIKDNF</sequence>
<dbReference type="PROSITE" id="PS51186">
    <property type="entry name" value="GNAT"/>
    <property type="match status" value="1"/>
</dbReference>
<dbReference type="SUPFAM" id="SSF55729">
    <property type="entry name" value="Acyl-CoA N-acyltransferases (Nat)"/>
    <property type="match status" value="1"/>
</dbReference>
<dbReference type="Gene3D" id="3.40.630.30">
    <property type="match status" value="1"/>
</dbReference>
<accession>A0ABS5NSK5</accession>
<dbReference type="PANTHER" id="PTHR43792">
    <property type="entry name" value="GNAT FAMILY, PUTATIVE (AFU_ORTHOLOGUE AFUA_3G00765)-RELATED-RELATED"/>
    <property type="match status" value="1"/>
</dbReference>
<evidence type="ECO:0000313" key="2">
    <source>
        <dbReference type="EMBL" id="MBS4190810.1"/>
    </source>
</evidence>
<protein>
    <submittedName>
        <fullName evidence="2">GNAT family N-acetyltransferase</fullName>
    </submittedName>
</protein>
<gene>
    <name evidence="2" type="ORF">KHA94_11500</name>
</gene>
<reference evidence="2 3" key="1">
    <citation type="submission" date="2021-05" db="EMBL/GenBank/DDBJ databases">
        <title>Novel Bacillus species.</title>
        <authorList>
            <person name="Liu G."/>
        </authorList>
    </citation>
    <scope>NUCLEOTIDE SEQUENCE [LARGE SCALE GENOMIC DNA]</scope>
    <source>
        <strain evidence="2 3">FJAT-49705</strain>
    </source>
</reference>
<dbReference type="InterPro" id="IPR016181">
    <property type="entry name" value="Acyl_CoA_acyltransferase"/>
</dbReference>
<proteinExistence type="predicted"/>
<dbReference type="PANTHER" id="PTHR43792:SF9">
    <property type="entry name" value="RIBOSOMAL-PROTEIN-ALANINE ACETYLTRANSFERASE"/>
    <property type="match status" value="1"/>
</dbReference>
<name>A0ABS5NSK5_9BACI</name>
<evidence type="ECO:0000259" key="1">
    <source>
        <dbReference type="PROSITE" id="PS51186"/>
    </source>
</evidence>
<organism evidence="2 3">
    <name type="scientific">Cytobacillus citreus</name>
    <dbReference type="NCBI Taxonomy" id="2833586"/>
    <lineage>
        <taxon>Bacteria</taxon>
        <taxon>Bacillati</taxon>
        <taxon>Bacillota</taxon>
        <taxon>Bacilli</taxon>
        <taxon>Bacillales</taxon>
        <taxon>Bacillaceae</taxon>
        <taxon>Cytobacillus</taxon>
    </lineage>
</organism>
<dbReference type="RefSeq" id="WP_213102225.1">
    <property type="nucleotide sequence ID" value="NZ_JAGYPM010000002.1"/>
</dbReference>
<dbReference type="Proteomes" id="UP000681027">
    <property type="component" value="Unassembled WGS sequence"/>
</dbReference>
<dbReference type="InterPro" id="IPR000182">
    <property type="entry name" value="GNAT_dom"/>
</dbReference>
<keyword evidence="3" id="KW-1185">Reference proteome</keyword>
<dbReference type="Pfam" id="PF13302">
    <property type="entry name" value="Acetyltransf_3"/>
    <property type="match status" value="1"/>
</dbReference>
<dbReference type="EMBL" id="JAGYPM010000002">
    <property type="protein sequence ID" value="MBS4190810.1"/>
    <property type="molecule type" value="Genomic_DNA"/>
</dbReference>
<feature type="domain" description="N-acetyltransferase" evidence="1">
    <location>
        <begin position="18"/>
        <end position="174"/>
    </location>
</feature>